<dbReference type="AlphaFoldDB" id="A0A5S9MSJ6"/>
<dbReference type="InterPro" id="IPR053931">
    <property type="entry name" value="RapZ_C"/>
</dbReference>
<organism evidence="7 9">
    <name type="scientific">BD1-7 clade bacterium</name>
    <dbReference type="NCBI Taxonomy" id="2029982"/>
    <lineage>
        <taxon>Bacteria</taxon>
        <taxon>Pseudomonadati</taxon>
        <taxon>Pseudomonadota</taxon>
        <taxon>Gammaproteobacteria</taxon>
        <taxon>Cellvibrionales</taxon>
        <taxon>Spongiibacteraceae</taxon>
        <taxon>BD1-7 clade</taxon>
    </lineage>
</organism>
<dbReference type="Pfam" id="PF03668">
    <property type="entry name" value="RapZ-like_N"/>
    <property type="match status" value="1"/>
</dbReference>
<dbReference type="InterPro" id="IPR027417">
    <property type="entry name" value="P-loop_NTPase"/>
</dbReference>
<name>A0A5S9MSJ6_9GAMM</name>
<dbReference type="NCBIfam" id="NF003828">
    <property type="entry name" value="PRK05416.1"/>
    <property type="match status" value="1"/>
</dbReference>
<feature type="domain" description="RapZ C-terminal" evidence="6">
    <location>
        <begin position="165"/>
        <end position="283"/>
    </location>
</feature>
<dbReference type="EMBL" id="CACSII010000001">
    <property type="protein sequence ID" value="CAA0079173.1"/>
    <property type="molecule type" value="Genomic_DNA"/>
</dbReference>
<evidence type="ECO:0000313" key="8">
    <source>
        <dbReference type="EMBL" id="CAA0081250.1"/>
    </source>
</evidence>
<evidence type="ECO:0000256" key="1">
    <source>
        <dbReference type="ARBA" id="ARBA00022741"/>
    </source>
</evidence>
<feature type="binding site" evidence="4">
    <location>
        <begin position="8"/>
        <end position="15"/>
    </location>
    <ligand>
        <name>ATP</name>
        <dbReference type="ChEBI" id="CHEBI:30616"/>
    </ligand>
</feature>
<keyword evidence="3 4" id="KW-0342">GTP-binding</keyword>
<dbReference type="GO" id="GO:0005525">
    <property type="term" value="F:GTP binding"/>
    <property type="evidence" value="ECO:0007669"/>
    <property type="project" value="UniProtKB-UniRule"/>
</dbReference>
<keyword evidence="2 4" id="KW-0067">ATP-binding</keyword>
<reference evidence="9 10" key="1">
    <citation type="submission" date="2019-11" db="EMBL/GenBank/DDBJ databases">
        <authorList>
            <person name="Holert J."/>
        </authorList>
    </citation>
    <scope>NUCLEOTIDE SEQUENCE [LARGE SCALE GENOMIC DNA]</scope>
    <source>
        <strain evidence="7">BC5_2</strain>
        <strain evidence="8">SB11_3</strain>
    </source>
</reference>
<dbReference type="Proteomes" id="UP000434580">
    <property type="component" value="Unassembled WGS sequence"/>
</dbReference>
<feature type="binding site" evidence="4">
    <location>
        <begin position="59"/>
        <end position="62"/>
    </location>
    <ligand>
        <name>GTP</name>
        <dbReference type="ChEBI" id="CHEBI:37565"/>
    </ligand>
</feature>
<evidence type="ECO:0000313" key="9">
    <source>
        <dbReference type="Proteomes" id="UP000434580"/>
    </source>
</evidence>
<proteinExistence type="inferred from homology"/>
<gene>
    <name evidence="7" type="primary">rapZ</name>
    <name evidence="7" type="ORF">DPBNPPHM_00114</name>
    <name evidence="8" type="ORF">OPDIPICF_00289</name>
</gene>
<accession>A0A5S9MSJ6</accession>
<dbReference type="SUPFAM" id="SSF52540">
    <property type="entry name" value="P-loop containing nucleoside triphosphate hydrolases"/>
    <property type="match status" value="1"/>
</dbReference>
<dbReference type="HAMAP" id="MF_00636">
    <property type="entry name" value="RapZ_like"/>
    <property type="match status" value="1"/>
</dbReference>
<evidence type="ECO:0000313" key="10">
    <source>
        <dbReference type="Proteomes" id="UP000441399"/>
    </source>
</evidence>
<keyword evidence="1 4" id="KW-0547">Nucleotide-binding</keyword>
<sequence length="288" mass="32349">MKLVIISGRSGSGKSTALKVLEDTGFYCIDNLPAGLLPSLIEKTRAQPEGNQLLAVCIDARNQTGEIAILTGLVNDLGDDVDTQVIYLDANSPTLIKRFSETRRKHPLSSSNLSLKQAIQHEKTLLDPIATIADLQINTNHLNVHELRELIKQRISSDLDNADMALLFTSFGFKTGIPVDADMVFDVRCLPNPYWEPDLRQYNGTQQPIIDYLSQQDEVTSMYTDIVHYLETWIPRFEANNRSYFTVAIGCTGGKHRSVFLSEKLQEHFAKSRNNVQIYHREISKGLA</sequence>
<dbReference type="PIRSF" id="PIRSF005052">
    <property type="entry name" value="P-loopkin"/>
    <property type="match status" value="1"/>
</dbReference>
<evidence type="ECO:0000256" key="2">
    <source>
        <dbReference type="ARBA" id="ARBA00022840"/>
    </source>
</evidence>
<feature type="domain" description="RapZ-like N-terminal" evidence="5">
    <location>
        <begin position="1"/>
        <end position="157"/>
    </location>
</feature>
<dbReference type="Proteomes" id="UP000441399">
    <property type="component" value="Unassembled WGS sequence"/>
</dbReference>
<dbReference type="InterPro" id="IPR005337">
    <property type="entry name" value="RapZ-like"/>
</dbReference>
<keyword evidence="10" id="KW-1185">Reference proteome</keyword>
<dbReference type="Pfam" id="PF22740">
    <property type="entry name" value="PapZ_C"/>
    <property type="match status" value="1"/>
</dbReference>
<evidence type="ECO:0000256" key="4">
    <source>
        <dbReference type="HAMAP-Rule" id="MF_00636"/>
    </source>
</evidence>
<dbReference type="InterPro" id="IPR053930">
    <property type="entry name" value="RapZ-like_N"/>
</dbReference>
<dbReference type="PANTHER" id="PTHR30448">
    <property type="entry name" value="RNASE ADAPTER PROTEIN RAPZ"/>
    <property type="match status" value="1"/>
</dbReference>
<dbReference type="OrthoDB" id="9784461at2"/>
<dbReference type="EMBL" id="CACSIO010000001">
    <property type="protein sequence ID" value="CAA0081250.1"/>
    <property type="molecule type" value="Genomic_DNA"/>
</dbReference>
<dbReference type="Gene3D" id="3.40.50.300">
    <property type="entry name" value="P-loop containing nucleotide triphosphate hydrolases"/>
    <property type="match status" value="1"/>
</dbReference>
<evidence type="ECO:0000259" key="5">
    <source>
        <dbReference type="Pfam" id="PF03668"/>
    </source>
</evidence>
<evidence type="ECO:0000259" key="6">
    <source>
        <dbReference type="Pfam" id="PF22740"/>
    </source>
</evidence>
<evidence type="ECO:0000256" key="3">
    <source>
        <dbReference type="ARBA" id="ARBA00023134"/>
    </source>
</evidence>
<protein>
    <submittedName>
        <fullName evidence="7">RNase adapter protein RapZ</fullName>
    </submittedName>
</protein>
<evidence type="ECO:0000313" key="7">
    <source>
        <dbReference type="EMBL" id="CAA0079173.1"/>
    </source>
</evidence>
<dbReference type="PANTHER" id="PTHR30448:SF0">
    <property type="entry name" value="RNASE ADAPTER PROTEIN RAPZ"/>
    <property type="match status" value="1"/>
</dbReference>
<dbReference type="GO" id="GO:0005524">
    <property type="term" value="F:ATP binding"/>
    <property type="evidence" value="ECO:0007669"/>
    <property type="project" value="UniProtKB-UniRule"/>
</dbReference>